<evidence type="ECO:0000313" key="2">
    <source>
        <dbReference type="EMBL" id="MDX8529599.1"/>
    </source>
</evidence>
<sequence length="138" mass="14648">MADNGLISVESRFRVGETIDRLVETVTSAGLRVFARIDHAAGAREIGAPLRPTELLIFGHPKGGTPLMQDRQLAGIDLPIKALAWEDEQGKVWLSYNDALWLAERHGLGNASREAVAAIGFGVHKVISAAAGAAPATL</sequence>
<accession>A0ABU4ZZ59</accession>
<evidence type="ECO:0000259" key="1">
    <source>
        <dbReference type="Pfam" id="PF03625"/>
    </source>
</evidence>
<gene>
    <name evidence="2" type="ORF">RFM42_01315</name>
</gene>
<feature type="domain" description="DUF302" evidence="1">
    <location>
        <begin position="37"/>
        <end position="98"/>
    </location>
</feature>
<organism evidence="2 3">
    <name type="scientific">Mesorhizobium vachelliae</name>
    <dbReference type="NCBI Taxonomy" id="3072309"/>
    <lineage>
        <taxon>Bacteria</taxon>
        <taxon>Pseudomonadati</taxon>
        <taxon>Pseudomonadota</taxon>
        <taxon>Alphaproteobacteria</taxon>
        <taxon>Hyphomicrobiales</taxon>
        <taxon>Phyllobacteriaceae</taxon>
        <taxon>Mesorhizobium</taxon>
    </lineage>
</organism>
<dbReference type="SUPFAM" id="SSF103247">
    <property type="entry name" value="TT1751-like"/>
    <property type="match status" value="1"/>
</dbReference>
<dbReference type="InterPro" id="IPR005180">
    <property type="entry name" value="DUF302"/>
</dbReference>
<dbReference type="Gene3D" id="3.30.310.70">
    <property type="entry name" value="TT1751-like domain"/>
    <property type="match status" value="1"/>
</dbReference>
<evidence type="ECO:0000313" key="3">
    <source>
        <dbReference type="Proteomes" id="UP001285154"/>
    </source>
</evidence>
<name>A0ABU4ZZ59_9HYPH</name>
<reference evidence="2 3" key="1">
    <citation type="submission" date="2023-08" db="EMBL/GenBank/DDBJ databases">
        <title>Implementing the SeqCode for naming new Mesorhizobium species isolated from Vachellia karroo root nodules.</title>
        <authorList>
            <person name="Van Lill M."/>
        </authorList>
    </citation>
    <scope>NUCLEOTIDE SEQUENCE [LARGE SCALE GENOMIC DNA]</scope>
    <source>
        <strain evidence="2 3">VK25D</strain>
    </source>
</reference>
<dbReference type="InterPro" id="IPR035923">
    <property type="entry name" value="TT1751-like_sf"/>
</dbReference>
<keyword evidence="3" id="KW-1185">Reference proteome</keyword>
<dbReference type="PANTHER" id="PTHR38342:SF2">
    <property type="entry name" value="INNER MEMBRANE OR EXPORTED"/>
    <property type="match status" value="1"/>
</dbReference>
<dbReference type="PANTHER" id="PTHR38342">
    <property type="entry name" value="SLR5037 PROTEIN"/>
    <property type="match status" value="1"/>
</dbReference>
<proteinExistence type="predicted"/>
<dbReference type="EMBL" id="JAVIIQ010000001">
    <property type="protein sequence ID" value="MDX8529599.1"/>
    <property type="molecule type" value="Genomic_DNA"/>
</dbReference>
<dbReference type="Proteomes" id="UP001285154">
    <property type="component" value="Unassembled WGS sequence"/>
</dbReference>
<comment type="caution">
    <text evidence="2">The sequence shown here is derived from an EMBL/GenBank/DDBJ whole genome shotgun (WGS) entry which is preliminary data.</text>
</comment>
<dbReference type="Pfam" id="PF03625">
    <property type="entry name" value="DUF302"/>
    <property type="match status" value="1"/>
</dbReference>
<protein>
    <submittedName>
        <fullName evidence="2">DUF302 domain-containing protein</fullName>
    </submittedName>
</protein>
<dbReference type="CDD" id="cd14797">
    <property type="entry name" value="DUF302"/>
    <property type="match status" value="1"/>
</dbReference>
<dbReference type="RefSeq" id="WP_320245028.1">
    <property type="nucleotide sequence ID" value="NZ_JAVIIQ010000001.1"/>
</dbReference>